<feature type="domain" description="Thioesterase" evidence="3">
    <location>
        <begin position="48"/>
        <end position="125"/>
    </location>
</feature>
<evidence type="ECO:0000256" key="1">
    <source>
        <dbReference type="ARBA" id="ARBA00008324"/>
    </source>
</evidence>
<evidence type="ECO:0000259" key="3">
    <source>
        <dbReference type="Pfam" id="PF03061"/>
    </source>
</evidence>
<dbReference type="CDD" id="cd03443">
    <property type="entry name" value="PaaI_thioesterase"/>
    <property type="match status" value="1"/>
</dbReference>
<dbReference type="InterPro" id="IPR006683">
    <property type="entry name" value="Thioestr_dom"/>
</dbReference>
<sequence>MPVDDLTKVFGNPRATETLGGRMGIVIHEASAQRLVGTMPVEGNMQPYGLLHGGASCVLAETLGSIGAAIHAGPDAITVGIEINATHHRSATSGLVTGVATPLHLGRALATYEIAITDESGKRICTARLSCMIRRER</sequence>
<evidence type="ECO:0000313" key="5">
    <source>
        <dbReference type="Proteomes" id="UP001551482"/>
    </source>
</evidence>
<dbReference type="SUPFAM" id="SSF54637">
    <property type="entry name" value="Thioesterase/thiol ester dehydrase-isomerase"/>
    <property type="match status" value="1"/>
</dbReference>
<accession>A0ABV3DH14</accession>
<gene>
    <name evidence="4" type="ORF">AB0C36_13480</name>
</gene>
<dbReference type="Gene3D" id="3.10.129.10">
    <property type="entry name" value="Hotdog Thioesterase"/>
    <property type="match status" value="1"/>
</dbReference>
<evidence type="ECO:0000256" key="2">
    <source>
        <dbReference type="ARBA" id="ARBA00022801"/>
    </source>
</evidence>
<dbReference type="EMBL" id="JBEZFP010000027">
    <property type="protein sequence ID" value="MEU8134512.1"/>
    <property type="molecule type" value="Genomic_DNA"/>
</dbReference>
<keyword evidence="2" id="KW-0378">Hydrolase</keyword>
<name>A0ABV3DH14_9ACTN</name>
<reference evidence="4 5" key="1">
    <citation type="submission" date="2024-06" db="EMBL/GenBank/DDBJ databases">
        <title>The Natural Products Discovery Center: Release of the First 8490 Sequenced Strains for Exploring Actinobacteria Biosynthetic Diversity.</title>
        <authorList>
            <person name="Kalkreuter E."/>
            <person name="Kautsar S.A."/>
            <person name="Yang D."/>
            <person name="Bader C.D."/>
            <person name="Teijaro C.N."/>
            <person name="Fluegel L."/>
            <person name="Davis C.M."/>
            <person name="Simpson J.R."/>
            <person name="Lauterbach L."/>
            <person name="Steele A.D."/>
            <person name="Gui C."/>
            <person name="Meng S."/>
            <person name="Li G."/>
            <person name="Viehrig K."/>
            <person name="Ye F."/>
            <person name="Su P."/>
            <person name="Kiefer A.F."/>
            <person name="Nichols A."/>
            <person name="Cepeda A.J."/>
            <person name="Yan W."/>
            <person name="Fan B."/>
            <person name="Jiang Y."/>
            <person name="Adhikari A."/>
            <person name="Zheng C.-J."/>
            <person name="Schuster L."/>
            <person name="Cowan T.M."/>
            <person name="Smanski M.J."/>
            <person name="Chevrette M.G."/>
            <person name="De Carvalho L.P.S."/>
            <person name="Shen B."/>
        </authorList>
    </citation>
    <scope>NUCLEOTIDE SEQUENCE [LARGE SCALE GENOMIC DNA]</scope>
    <source>
        <strain evidence="4 5">NPDC048946</strain>
    </source>
</reference>
<dbReference type="InterPro" id="IPR029069">
    <property type="entry name" value="HotDog_dom_sf"/>
</dbReference>
<comment type="caution">
    <text evidence="4">The sequence shown here is derived from an EMBL/GenBank/DDBJ whole genome shotgun (WGS) entry which is preliminary data.</text>
</comment>
<dbReference type="NCBIfam" id="TIGR00369">
    <property type="entry name" value="unchar_dom_1"/>
    <property type="match status" value="1"/>
</dbReference>
<comment type="similarity">
    <text evidence="1">Belongs to the thioesterase PaaI family.</text>
</comment>
<dbReference type="Proteomes" id="UP001551482">
    <property type="component" value="Unassembled WGS sequence"/>
</dbReference>
<keyword evidence="5" id="KW-1185">Reference proteome</keyword>
<dbReference type="PANTHER" id="PTHR43240:SF5">
    <property type="entry name" value="1,4-DIHYDROXY-2-NAPHTHOYL-COA THIOESTERASE 1"/>
    <property type="match status" value="1"/>
</dbReference>
<organism evidence="4 5">
    <name type="scientific">Streptodolium elevatio</name>
    <dbReference type="NCBI Taxonomy" id="3157996"/>
    <lineage>
        <taxon>Bacteria</taxon>
        <taxon>Bacillati</taxon>
        <taxon>Actinomycetota</taxon>
        <taxon>Actinomycetes</taxon>
        <taxon>Kitasatosporales</taxon>
        <taxon>Streptomycetaceae</taxon>
        <taxon>Streptodolium</taxon>
    </lineage>
</organism>
<dbReference type="RefSeq" id="WP_358353231.1">
    <property type="nucleotide sequence ID" value="NZ_JBEZFP010000027.1"/>
</dbReference>
<proteinExistence type="inferred from homology"/>
<protein>
    <submittedName>
        <fullName evidence="4">Hotdog fold thioesterase</fullName>
    </submittedName>
</protein>
<dbReference type="Pfam" id="PF03061">
    <property type="entry name" value="4HBT"/>
    <property type="match status" value="1"/>
</dbReference>
<dbReference type="InterPro" id="IPR003736">
    <property type="entry name" value="PAAI_dom"/>
</dbReference>
<evidence type="ECO:0000313" key="4">
    <source>
        <dbReference type="EMBL" id="MEU8134512.1"/>
    </source>
</evidence>
<dbReference type="PANTHER" id="PTHR43240">
    <property type="entry name" value="1,4-DIHYDROXY-2-NAPHTHOYL-COA THIOESTERASE 1"/>
    <property type="match status" value="1"/>
</dbReference>